<comment type="similarity">
    <text evidence="1">Belongs to the helicase family. UvrD subfamily.</text>
</comment>
<dbReference type="Pfam" id="PF13361">
    <property type="entry name" value="UvrD_C"/>
    <property type="match status" value="2"/>
</dbReference>
<dbReference type="AlphaFoldDB" id="A0A7I9VLS7"/>
<dbReference type="InterPro" id="IPR000212">
    <property type="entry name" value="DNA_helicase_UvrD/REP"/>
</dbReference>
<gene>
    <name evidence="14" type="primary">uvrd</name>
    <name evidence="14" type="ORF">AMYX_20960</name>
</gene>
<keyword evidence="15" id="KW-1185">Reference proteome</keyword>
<dbReference type="Proteomes" id="UP000503640">
    <property type="component" value="Unassembled WGS sequence"/>
</dbReference>
<dbReference type="GO" id="GO:0005829">
    <property type="term" value="C:cytosol"/>
    <property type="evidence" value="ECO:0007669"/>
    <property type="project" value="TreeGrafter"/>
</dbReference>
<evidence type="ECO:0000313" key="15">
    <source>
        <dbReference type="Proteomes" id="UP000503640"/>
    </source>
</evidence>
<dbReference type="GO" id="GO:0003677">
    <property type="term" value="F:DNA binding"/>
    <property type="evidence" value="ECO:0007669"/>
    <property type="project" value="InterPro"/>
</dbReference>
<dbReference type="InterPro" id="IPR014017">
    <property type="entry name" value="DNA_helicase_UvrD-like_C"/>
</dbReference>
<evidence type="ECO:0000256" key="6">
    <source>
        <dbReference type="ARBA" id="ARBA00023235"/>
    </source>
</evidence>
<dbReference type="GO" id="GO:0000725">
    <property type="term" value="P:recombinational repair"/>
    <property type="evidence" value="ECO:0007669"/>
    <property type="project" value="TreeGrafter"/>
</dbReference>
<dbReference type="EMBL" id="BJTG01000004">
    <property type="protein sequence ID" value="GEJ57355.1"/>
    <property type="molecule type" value="Genomic_DNA"/>
</dbReference>
<protein>
    <recommendedName>
        <fullName evidence="8">DNA 3'-5' helicase</fullName>
        <ecNumber evidence="8">5.6.2.4</ecNumber>
    </recommendedName>
</protein>
<keyword evidence="4 10" id="KW-0347">Helicase</keyword>
<feature type="binding site" evidence="10">
    <location>
        <begin position="42"/>
        <end position="49"/>
    </location>
    <ligand>
        <name>ATP</name>
        <dbReference type="ChEBI" id="CHEBI:30616"/>
    </ligand>
</feature>
<evidence type="ECO:0000256" key="8">
    <source>
        <dbReference type="ARBA" id="ARBA00034808"/>
    </source>
</evidence>
<dbReference type="PANTHER" id="PTHR11070:SF3">
    <property type="entry name" value="DNA 3'-5' HELICASE"/>
    <property type="match status" value="1"/>
</dbReference>
<dbReference type="CDD" id="cd17932">
    <property type="entry name" value="DEXQc_UvrD"/>
    <property type="match status" value="1"/>
</dbReference>
<dbReference type="Gene3D" id="1.10.10.160">
    <property type="match status" value="1"/>
</dbReference>
<sequence length="727" mass="80210">MSRRYELKPAARPKGALHYAGLLNEEQQAVVEAGGGPILVIAGAGSGKTRTLTWRVARLLHEGAAPESILLLTFTNKAAREMLRRVEEVARTDTRQLWGGTFHHVAHRVLREHAPALGYAKGYSILDREDAKDVMSAAIADCGLAVGARRFPKADVVVDLVSMAVNTQTPLAEVLADQRPQFLPLADDVLRVARRYAERKQAINAMDFDDLLMNWKVLLVEHEPVRRLLAERFQHVLVDEYQDTNKLQGDVVDLLAGANRNLCVVGDDAQCIYGFRGAHFQNILGFEERYPDARRFDLTVNYRSTPQILELANASIAYNVKQFEKALTSVRPDGALPALVPCRDVQQQAEFVAQRILELRDEGVPLPEMCVLYRAHHHAMEIQFELARRGIPFVVRSGVRFFEAAHIKDVLAHLRFAQNPGDELALKRALRLAPGIGSATADAVWSALAARRRGGEGGVDELLSPDVAGHVPPKGRAGYRRLCDLLRKLARAPTSDLPGEAIELVLAEGYEERLKAEFVNADSRLEDLRQLAEYARGYEGTEAFLSEIALLSELSAETVSEGVEPDEKLVLSSVHQAKGLEWRAVFLVWLADGRFPSAQALRDRDGEEEERRLFYVACTRAKDELYLCFPIMAAPRDRERVVLKASRFVEELPGEPPVYERWQLDEPAAVPALPAANDPAALPSGVAGTEGARVIPLLFGKAPEPRPPAGGEGPGPDDPEGGDDVPF</sequence>
<dbReference type="PANTHER" id="PTHR11070">
    <property type="entry name" value="UVRD / RECB / PCRA DNA HELICASE FAMILY MEMBER"/>
    <property type="match status" value="1"/>
</dbReference>
<evidence type="ECO:0000259" key="12">
    <source>
        <dbReference type="PROSITE" id="PS51198"/>
    </source>
</evidence>
<feature type="compositionally biased region" description="Acidic residues" evidence="11">
    <location>
        <begin position="715"/>
        <end position="727"/>
    </location>
</feature>
<dbReference type="Gene3D" id="1.10.486.10">
    <property type="entry name" value="PCRA, domain 4"/>
    <property type="match status" value="1"/>
</dbReference>
<keyword evidence="5 10" id="KW-0067">ATP-binding</keyword>
<proteinExistence type="inferred from homology"/>
<dbReference type="Gene3D" id="3.40.50.300">
    <property type="entry name" value="P-loop containing nucleotide triphosphate hydrolases"/>
    <property type="match status" value="2"/>
</dbReference>
<name>A0A7I9VLS7_9BACT</name>
<evidence type="ECO:0000259" key="13">
    <source>
        <dbReference type="PROSITE" id="PS51217"/>
    </source>
</evidence>
<evidence type="ECO:0000256" key="3">
    <source>
        <dbReference type="ARBA" id="ARBA00022801"/>
    </source>
</evidence>
<feature type="domain" description="UvrD-like helicase ATP-binding" evidence="12">
    <location>
        <begin position="21"/>
        <end position="305"/>
    </location>
</feature>
<evidence type="ECO:0000256" key="1">
    <source>
        <dbReference type="ARBA" id="ARBA00009922"/>
    </source>
</evidence>
<evidence type="ECO:0000256" key="2">
    <source>
        <dbReference type="ARBA" id="ARBA00022741"/>
    </source>
</evidence>
<reference evidence="15" key="1">
    <citation type="journal article" date="2020" name="Appl. Environ. Microbiol.">
        <title>Diazotrophic Anaeromyxobacter Isolates from Soils.</title>
        <authorList>
            <person name="Masuda Y."/>
            <person name="Yamanaka H."/>
            <person name="Xu Z.X."/>
            <person name="Shiratori Y."/>
            <person name="Aono T."/>
            <person name="Amachi S."/>
            <person name="Senoo K."/>
            <person name="Itoh H."/>
        </authorList>
    </citation>
    <scope>NUCLEOTIDE SEQUENCE [LARGE SCALE GENOMIC DNA]</scope>
    <source>
        <strain evidence="15">R267</strain>
    </source>
</reference>
<dbReference type="GO" id="GO:0016787">
    <property type="term" value="F:hydrolase activity"/>
    <property type="evidence" value="ECO:0007669"/>
    <property type="project" value="UniProtKB-UniRule"/>
</dbReference>
<dbReference type="SUPFAM" id="SSF52540">
    <property type="entry name" value="P-loop containing nucleoside triphosphate hydrolases"/>
    <property type="match status" value="1"/>
</dbReference>
<dbReference type="Pfam" id="PF00580">
    <property type="entry name" value="UvrD-helicase"/>
    <property type="match status" value="1"/>
</dbReference>
<accession>A0A7I9VLS7</accession>
<dbReference type="GO" id="GO:0005524">
    <property type="term" value="F:ATP binding"/>
    <property type="evidence" value="ECO:0007669"/>
    <property type="project" value="UniProtKB-UniRule"/>
</dbReference>
<keyword evidence="3 10" id="KW-0378">Hydrolase</keyword>
<comment type="catalytic activity">
    <reaction evidence="9">
        <text>ATP + H2O = ADP + phosphate + H(+)</text>
        <dbReference type="Rhea" id="RHEA:13065"/>
        <dbReference type="ChEBI" id="CHEBI:15377"/>
        <dbReference type="ChEBI" id="CHEBI:15378"/>
        <dbReference type="ChEBI" id="CHEBI:30616"/>
        <dbReference type="ChEBI" id="CHEBI:43474"/>
        <dbReference type="ChEBI" id="CHEBI:456216"/>
        <dbReference type="EC" id="5.6.2.4"/>
    </reaction>
</comment>
<comment type="catalytic activity">
    <reaction evidence="7">
        <text>Couples ATP hydrolysis with the unwinding of duplex DNA by translocating in the 3'-5' direction.</text>
        <dbReference type="EC" id="5.6.2.4"/>
    </reaction>
</comment>
<dbReference type="PROSITE" id="PS51198">
    <property type="entry name" value="UVRD_HELICASE_ATP_BIND"/>
    <property type="match status" value="1"/>
</dbReference>
<dbReference type="GO" id="GO:0043138">
    <property type="term" value="F:3'-5' DNA helicase activity"/>
    <property type="evidence" value="ECO:0007669"/>
    <property type="project" value="UniProtKB-EC"/>
</dbReference>
<keyword evidence="6" id="KW-0413">Isomerase</keyword>
<dbReference type="EC" id="5.6.2.4" evidence="8"/>
<evidence type="ECO:0000256" key="4">
    <source>
        <dbReference type="ARBA" id="ARBA00022806"/>
    </source>
</evidence>
<feature type="region of interest" description="Disordered" evidence="11">
    <location>
        <begin position="696"/>
        <end position="727"/>
    </location>
</feature>
<evidence type="ECO:0000256" key="9">
    <source>
        <dbReference type="ARBA" id="ARBA00048988"/>
    </source>
</evidence>
<dbReference type="InterPro" id="IPR013986">
    <property type="entry name" value="DExx_box_DNA_helicase_dom_sf"/>
</dbReference>
<organism evidence="14 15">
    <name type="scientific">Anaeromyxobacter diazotrophicus</name>
    <dbReference type="NCBI Taxonomy" id="2590199"/>
    <lineage>
        <taxon>Bacteria</taxon>
        <taxon>Pseudomonadati</taxon>
        <taxon>Myxococcota</taxon>
        <taxon>Myxococcia</taxon>
        <taxon>Myxococcales</taxon>
        <taxon>Cystobacterineae</taxon>
        <taxon>Anaeromyxobacteraceae</taxon>
        <taxon>Anaeromyxobacter</taxon>
    </lineage>
</organism>
<feature type="domain" description="UvrD-like helicase C-terminal" evidence="13">
    <location>
        <begin position="306"/>
        <end position="579"/>
    </location>
</feature>
<evidence type="ECO:0000256" key="7">
    <source>
        <dbReference type="ARBA" id="ARBA00034617"/>
    </source>
</evidence>
<evidence type="ECO:0000256" key="10">
    <source>
        <dbReference type="PROSITE-ProRule" id="PRU00560"/>
    </source>
</evidence>
<evidence type="ECO:0000256" key="11">
    <source>
        <dbReference type="SAM" id="MobiDB-lite"/>
    </source>
</evidence>
<evidence type="ECO:0000256" key="5">
    <source>
        <dbReference type="ARBA" id="ARBA00022840"/>
    </source>
</evidence>
<evidence type="ECO:0000313" key="14">
    <source>
        <dbReference type="EMBL" id="GEJ57355.1"/>
    </source>
</evidence>
<dbReference type="RefSeq" id="WP_176064812.1">
    <property type="nucleotide sequence ID" value="NZ_BJTG01000004.1"/>
</dbReference>
<comment type="caution">
    <text evidence="14">The sequence shown here is derived from an EMBL/GenBank/DDBJ whole genome shotgun (WGS) entry which is preliminary data.</text>
</comment>
<dbReference type="InterPro" id="IPR014016">
    <property type="entry name" value="UvrD-like_ATP-bd"/>
</dbReference>
<dbReference type="PROSITE" id="PS51217">
    <property type="entry name" value="UVRD_HELICASE_CTER"/>
    <property type="match status" value="1"/>
</dbReference>
<dbReference type="InterPro" id="IPR027417">
    <property type="entry name" value="P-loop_NTPase"/>
</dbReference>
<keyword evidence="2 10" id="KW-0547">Nucleotide-binding</keyword>